<proteinExistence type="predicted"/>
<evidence type="ECO:0000313" key="3">
    <source>
        <dbReference type="Proteomes" id="UP000011680"/>
    </source>
</evidence>
<keyword evidence="1" id="KW-1133">Transmembrane helix</keyword>
<feature type="transmembrane region" description="Helical" evidence="1">
    <location>
        <begin position="71"/>
        <end position="99"/>
    </location>
</feature>
<feature type="transmembrane region" description="Helical" evidence="1">
    <location>
        <begin position="201"/>
        <end position="227"/>
    </location>
</feature>
<feature type="transmembrane region" description="Helical" evidence="1">
    <location>
        <begin position="164"/>
        <end position="180"/>
    </location>
</feature>
<dbReference type="Proteomes" id="UP000011680">
    <property type="component" value="Unassembled WGS sequence"/>
</dbReference>
<comment type="caution">
    <text evidence="2">The sequence shown here is derived from an EMBL/GenBank/DDBJ whole genome shotgun (WGS) entry which is preliminary data.</text>
</comment>
<sequence length="271" mass="29280">MNLLNRLGNGNRLGRFKTGAAYTRRSLRFQRQHPALVGLALVQVILAIAGLLGLIVLGFYEQQASGLLDPVFLVCLVGVYFVISIYTTLMNALITGYVFAIEMGSPTPITTALGQVRRQFWTLLSYGLLAASVLSVIRIVVGWLRGKAIVGDMVATVFEMTALGAWYAATVYAVPVLLLEERLSLRGAISKSASILQDSKWTYMGMATAWPVVIGFIVLGIALLFLIGGPRGVLSAVIAIVSGVVVYRAFNAIFRAYLYGEVAGPFNIDPE</sequence>
<evidence type="ECO:0008006" key="4">
    <source>
        <dbReference type="Google" id="ProtNLM"/>
    </source>
</evidence>
<feature type="transmembrane region" description="Helical" evidence="1">
    <location>
        <begin position="35"/>
        <end position="59"/>
    </location>
</feature>
<dbReference type="AlphaFoldDB" id="M0NG93"/>
<dbReference type="OrthoDB" id="383441at2157"/>
<keyword evidence="1" id="KW-0812">Transmembrane</keyword>
<dbReference type="RefSeq" id="WP_007736945.1">
    <property type="nucleotide sequence ID" value="NZ_AOMF01000033.1"/>
</dbReference>
<protein>
    <recommendedName>
        <fullName evidence="4">Glycerophosphoryl diester phosphodiesterase membrane domain-containing protein</fullName>
    </recommendedName>
</protein>
<dbReference type="EMBL" id="AOMF01000033">
    <property type="protein sequence ID" value="EMA56553.1"/>
    <property type="molecule type" value="Genomic_DNA"/>
</dbReference>
<organism evidence="2 3">
    <name type="scientific">Halococcus thailandensis JCM 13552</name>
    <dbReference type="NCBI Taxonomy" id="1227457"/>
    <lineage>
        <taxon>Archaea</taxon>
        <taxon>Methanobacteriati</taxon>
        <taxon>Methanobacteriota</taxon>
        <taxon>Stenosarchaea group</taxon>
        <taxon>Halobacteria</taxon>
        <taxon>Halobacteriales</taxon>
        <taxon>Halococcaceae</taxon>
        <taxon>Halococcus</taxon>
    </lineage>
</organism>
<gene>
    <name evidence="2" type="ORF">C451_01703</name>
</gene>
<dbReference type="PATRIC" id="fig|1227457.3.peg.297"/>
<name>M0NG93_9EURY</name>
<evidence type="ECO:0000313" key="2">
    <source>
        <dbReference type="EMBL" id="EMA56553.1"/>
    </source>
</evidence>
<accession>M0NG93</accession>
<evidence type="ECO:0000256" key="1">
    <source>
        <dbReference type="SAM" id="Phobius"/>
    </source>
</evidence>
<feature type="transmembrane region" description="Helical" evidence="1">
    <location>
        <begin position="233"/>
        <end position="250"/>
    </location>
</feature>
<reference evidence="2 3" key="1">
    <citation type="journal article" date="2014" name="PLoS Genet.">
        <title>Phylogenetically driven sequencing of extremely halophilic archaea reveals strategies for static and dynamic osmo-response.</title>
        <authorList>
            <person name="Becker E.A."/>
            <person name="Seitzer P.M."/>
            <person name="Tritt A."/>
            <person name="Larsen D."/>
            <person name="Krusor M."/>
            <person name="Yao A.I."/>
            <person name="Wu D."/>
            <person name="Madern D."/>
            <person name="Eisen J.A."/>
            <person name="Darling A.E."/>
            <person name="Facciotti M.T."/>
        </authorList>
    </citation>
    <scope>NUCLEOTIDE SEQUENCE [LARGE SCALE GENOMIC DNA]</scope>
    <source>
        <strain evidence="2 3">JCM 13552</strain>
    </source>
</reference>
<feature type="transmembrane region" description="Helical" evidence="1">
    <location>
        <begin position="120"/>
        <end position="144"/>
    </location>
</feature>
<keyword evidence="3" id="KW-1185">Reference proteome</keyword>
<keyword evidence="1" id="KW-0472">Membrane</keyword>